<dbReference type="Proteomes" id="UP001595443">
    <property type="component" value="Unassembled WGS sequence"/>
</dbReference>
<accession>A0ABV7AF26</accession>
<comment type="caution">
    <text evidence="1">The sequence shown here is derived from an EMBL/GenBank/DDBJ whole genome shotgun (WGS) entry which is preliminary data.</text>
</comment>
<gene>
    <name evidence="1" type="ORF">ACFOES_07655</name>
</gene>
<evidence type="ECO:0008006" key="3">
    <source>
        <dbReference type="Google" id="ProtNLM"/>
    </source>
</evidence>
<proteinExistence type="predicted"/>
<dbReference type="RefSeq" id="WP_377832611.1">
    <property type="nucleotide sequence ID" value="NZ_JBHRSK010000004.1"/>
</dbReference>
<evidence type="ECO:0000313" key="1">
    <source>
        <dbReference type="EMBL" id="MFC2967964.1"/>
    </source>
</evidence>
<protein>
    <recommendedName>
        <fullName evidence="3">Secreted protein</fullName>
    </recommendedName>
</protein>
<sequence>MALRMTWLRWLGPMLFGGLLLIALQATMSPAQAPSIPAMTCAPIFPRRRSQPLPKRSCRATAMALVPRLASAGGGGLRERMFRARTAGVVVPDGQSFGRSRMI</sequence>
<organism evidence="1 2">
    <name type="scientific">Acidimangrovimonas pyrenivorans</name>
    <dbReference type="NCBI Taxonomy" id="2030798"/>
    <lineage>
        <taxon>Bacteria</taxon>
        <taxon>Pseudomonadati</taxon>
        <taxon>Pseudomonadota</taxon>
        <taxon>Alphaproteobacteria</taxon>
        <taxon>Rhodobacterales</taxon>
        <taxon>Paracoccaceae</taxon>
        <taxon>Acidimangrovimonas</taxon>
    </lineage>
</organism>
<evidence type="ECO:0000313" key="2">
    <source>
        <dbReference type="Proteomes" id="UP001595443"/>
    </source>
</evidence>
<reference evidence="2" key="1">
    <citation type="journal article" date="2019" name="Int. J. Syst. Evol. Microbiol.">
        <title>The Global Catalogue of Microorganisms (GCM) 10K type strain sequencing project: providing services to taxonomists for standard genome sequencing and annotation.</title>
        <authorList>
            <consortium name="The Broad Institute Genomics Platform"/>
            <consortium name="The Broad Institute Genome Sequencing Center for Infectious Disease"/>
            <person name="Wu L."/>
            <person name="Ma J."/>
        </authorList>
    </citation>
    <scope>NUCLEOTIDE SEQUENCE [LARGE SCALE GENOMIC DNA]</scope>
    <source>
        <strain evidence="2">KCTC 62192</strain>
    </source>
</reference>
<keyword evidence="2" id="KW-1185">Reference proteome</keyword>
<name>A0ABV7AF26_9RHOB</name>
<dbReference type="EMBL" id="JBHRSK010000004">
    <property type="protein sequence ID" value="MFC2967964.1"/>
    <property type="molecule type" value="Genomic_DNA"/>
</dbReference>